<evidence type="ECO:0000313" key="3">
    <source>
        <dbReference type="Proteomes" id="UP000696485"/>
    </source>
</evidence>
<protein>
    <submittedName>
        <fullName evidence="2">Uncharacterized protein</fullName>
    </submittedName>
</protein>
<sequence length="221" mass="24939">MFNWLNSPQLPDKTETQSFQAISGGPILNIEALNDRTNKMQLIPWEDLLEIFPNAIYVRDKDGIVMPARDRSHKRIIPRSIKLRPDEVLQVISSEDAPPKSTTSIFEPLSKIDATEKHPSSATSARGSTERGTANIRRSTESNTRTSTSSTRHANTTKDDDEWSDFQTNSSPIPPRSNPAGLSVESTLRQEIIHRFELFSAEQEERLQITLRTYQKPHAAT</sequence>
<feature type="compositionally biased region" description="Polar residues" evidence="1">
    <location>
        <begin position="120"/>
        <end position="132"/>
    </location>
</feature>
<organism evidence="2 3">
    <name type="scientific">Podila minutissima</name>
    <dbReference type="NCBI Taxonomy" id="64525"/>
    <lineage>
        <taxon>Eukaryota</taxon>
        <taxon>Fungi</taxon>
        <taxon>Fungi incertae sedis</taxon>
        <taxon>Mucoromycota</taxon>
        <taxon>Mortierellomycotina</taxon>
        <taxon>Mortierellomycetes</taxon>
        <taxon>Mortierellales</taxon>
        <taxon>Mortierellaceae</taxon>
        <taxon>Podila</taxon>
    </lineage>
</organism>
<keyword evidence="3" id="KW-1185">Reference proteome</keyword>
<evidence type="ECO:0000313" key="2">
    <source>
        <dbReference type="EMBL" id="KAF9325910.1"/>
    </source>
</evidence>
<accession>A0A9P5SCV5</accession>
<evidence type="ECO:0000256" key="1">
    <source>
        <dbReference type="SAM" id="MobiDB-lite"/>
    </source>
</evidence>
<dbReference type="AlphaFoldDB" id="A0A9P5SCV5"/>
<feature type="compositionally biased region" description="Low complexity" evidence="1">
    <location>
        <begin position="141"/>
        <end position="152"/>
    </location>
</feature>
<comment type="caution">
    <text evidence="2">The sequence shown here is derived from an EMBL/GenBank/DDBJ whole genome shotgun (WGS) entry which is preliminary data.</text>
</comment>
<reference evidence="2" key="1">
    <citation type="journal article" date="2020" name="Fungal Divers.">
        <title>Resolving the Mortierellaceae phylogeny through synthesis of multi-gene phylogenetics and phylogenomics.</title>
        <authorList>
            <person name="Vandepol N."/>
            <person name="Liber J."/>
            <person name="Desiro A."/>
            <person name="Na H."/>
            <person name="Kennedy M."/>
            <person name="Barry K."/>
            <person name="Grigoriev I.V."/>
            <person name="Miller A.N."/>
            <person name="O'Donnell K."/>
            <person name="Stajich J.E."/>
            <person name="Bonito G."/>
        </authorList>
    </citation>
    <scope>NUCLEOTIDE SEQUENCE</scope>
    <source>
        <strain evidence="2">NVP1</strain>
    </source>
</reference>
<feature type="region of interest" description="Disordered" evidence="1">
    <location>
        <begin position="92"/>
        <end position="183"/>
    </location>
</feature>
<dbReference type="Proteomes" id="UP000696485">
    <property type="component" value="Unassembled WGS sequence"/>
</dbReference>
<proteinExistence type="predicted"/>
<gene>
    <name evidence="2" type="ORF">BG006_010630</name>
</gene>
<dbReference type="EMBL" id="JAAAUY010000854">
    <property type="protein sequence ID" value="KAF9325910.1"/>
    <property type="molecule type" value="Genomic_DNA"/>
</dbReference>
<name>A0A9P5SCV5_9FUNG</name>